<name>A0ABM7ZEJ4_9BACT</name>
<evidence type="ECO:0000313" key="2">
    <source>
        <dbReference type="Proteomes" id="UP001062263"/>
    </source>
</evidence>
<dbReference type="Proteomes" id="UP001062263">
    <property type="component" value="Chromosome"/>
</dbReference>
<evidence type="ECO:0000313" key="1">
    <source>
        <dbReference type="EMBL" id="BDL43149.1"/>
    </source>
</evidence>
<gene>
    <name evidence="1" type="ORF">Abiwalacus_07230</name>
</gene>
<keyword evidence="2" id="KW-1185">Reference proteome</keyword>
<dbReference type="Pfam" id="PF19902">
    <property type="entry name" value="DUF6375"/>
    <property type="match status" value="1"/>
</dbReference>
<reference evidence="1" key="1">
    <citation type="submission" date="2022-06" db="EMBL/GenBank/DDBJ databases">
        <title>Akkermansia biwalacus sp. nov., an anaerobic mucin-degrading bacterium isolated from human intestine.</title>
        <authorList>
            <person name="Kobayashi Y."/>
            <person name="Inoue S."/>
            <person name="Kawahara T."/>
            <person name="Kohda N."/>
        </authorList>
    </citation>
    <scope>NUCLEOTIDE SEQUENCE</scope>
    <source>
        <strain evidence="1">WON2089</strain>
    </source>
</reference>
<sequence length="131" mass="15061">MKIWNGYGSEHSANLVMIGHFKSEEDAKETQRIIDKLSAELAEQIEIGNPRDHFGKEVLDMLRALNCYYLSPWELEHFLYDVSTCVKGDSIVLTTDETEVSAFFKLMIEHGAKVEIYSAHDYPKCENDQDK</sequence>
<accession>A0ABM7ZEJ4</accession>
<proteinExistence type="predicted"/>
<dbReference type="InterPro" id="IPR045955">
    <property type="entry name" value="DUF6375"/>
</dbReference>
<organism evidence="1 2">
    <name type="scientific">Akkermansia biwaensis</name>
    <dbReference type="NCBI Taxonomy" id="2946555"/>
    <lineage>
        <taxon>Bacteria</taxon>
        <taxon>Pseudomonadati</taxon>
        <taxon>Verrucomicrobiota</taxon>
        <taxon>Verrucomicrobiia</taxon>
        <taxon>Verrucomicrobiales</taxon>
        <taxon>Akkermansiaceae</taxon>
        <taxon>Akkermansia</taxon>
    </lineage>
</organism>
<dbReference type="RefSeq" id="WP_215434516.1">
    <property type="nucleotide sequence ID" value="NZ_AP025943.1"/>
</dbReference>
<dbReference type="EMBL" id="AP025943">
    <property type="protein sequence ID" value="BDL43149.1"/>
    <property type="molecule type" value="Genomic_DNA"/>
</dbReference>
<protein>
    <submittedName>
        <fullName evidence="1">Uncharacterized protein</fullName>
    </submittedName>
</protein>